<evidence type="ECO:0000256" key="6">
    <source>
        <dbReference type="RuleBase" id="RU363058"/>
    </source>
</evidence>
<dbReference type="RefSeq" id="WP_201638134.1">
    <property type="nucleotide sequence ID" value="NZ_JAEQNB010000008.1"/>
</dbReference>
<dbReference type="EMBL" id="JAEQNB010000008">
    <property type="protein sequence ID" value="MBL0389140.1"/>
    <property type="molecule type" value="Genomic_DNA"/>
</dbReference>
<feature type="transmembrane region" description="Helical" evidence="6">
    <location>
        <begin position="296"/>
        <end position="315"/>
    </location>
</feature>
<protein>
    <recommendedName>
        <fullName evidence="6">Phosphate transporter</fullName>
    </recommendedName>
</protein>
<feature type="transmembrane region" description="Helical" evidence="6">
    <location>
        <begin position="183"/>
        <end position="205"/>
    </location>
</feature>
<evidence type="ECO:0000256" key="1">
    <source>
        <dbReference type="ARBA" id="ARBA00004141"/>
    </source>
</evidence>
<keyword evidence="8" id="KW-1185">Reference proteome</keyword>
<evidence type="ECO:0000313" key="7">
    <source>
        <dbReference type="EMBL" id="MBL0389140.1"/>
    </source>
</evidence>
<feature type="transmembrane region" description="Helical" evidence="6">
    <location>
        <begin position="123"/>
        <end position="143"/>
    </location>
</feature>
<feature type="transmembrane region" description="Helical" evidence="6">
    <location>
        <begin position="88"/>
        <end position="111"/>
    </location>
</feature>
<comment type="caution">
    <text evidence="7">The sequence shown here is derived from an EMBL/GenBank/DDBJ whole genome shotgun (WGS) entry which is preliminary data.</text>
</comment>
<keyword evidence="2 6" id="KW-0813">Transport</keyword>
<comment type="subcellular location">
    <subcellularLocation>
        <location evidence="1 6">Membrane</location>
        <topology evidence="1 6">Multi-pass membrane protein</topology>
    </subcellularLocation>
</comment>
<proteinExistence type="inferred from homology"/>
<feature type="transmembrane region" description="Helical" evidence="6">
    <location>
        <begin position="155"/>
        <end position="176"/>
    </location>
</feature>
<dbReference type="InterPro" id="IPR001204">
    <property type="entry name" value="Phos_transporter"/>
</dbReference>
<evidence type="ECO:0000313" key="8">
    <source>
        <dbReference type="Proteomes" id="UP000602284"/>
    </source>
</evidence>
<accession>A0ABS1JFS5</accession>
<sequence>MEPQLELAQETGASKRLLGMTRNPVTGLILALVCMLPFAAFGVFEGMTVVSWIGILLVVWLAVENGGNDVSKGVAPLVTSGAVGELGALIYGSLITAAGSILSIYVSMKLLKLFTAGLIDPKFVVTGGMVLAMAAGASLWVALATRFSWPVSTTHAIVGAVLAVGCIAFGASGVMWSNIGNKVIVPLLFSPVVGLAVSWALSFVIEMLRIPEGAGKATAWVSSGAVCFVRALNDTPKIVGIAVLTAFSTLSDLDETKLFPIFLLITVAMTAGSLIKGYNVLQLLSKKVSKMNNSGSTAAVLATAVLVSLSSKLGWPVSTTHVSTTAIIGSGLRQGKDGVNWGVVREMALSWVITLPAAGVFAAVVYGGYLLFS</sequence>
<dbReference type="PANTHER" id="PTHR11101:SF80">
    <property type="entry name" value="PHOSPHATE TRANSPORTER"/>
    <property type="match status" value="1"/>
</dbReference>
<keyword evidence="3 6" id="KW-0812">Transmembrane</keyword>
<dbReference type="Proteomes" id="UP000602284">
    <property type="component" value="Unassembled WGS sequence"/>
</dbReference>
<keyword evidence="6" id="KW-0592">Phosphate transport</keyword>
<evidence type="ECO:0000256" key="4">
    <source>
        <dbReference type="ARBA" id="ARBA00022989"/>
    </source>
</evidence>
<gene>
    <name evidence="7" type="ORF">JJB07_21325</name>
</gene>
<feature type="transmembrane region" description="Helical" evidence="6">
    <location>
        <begin position="348"/>
        <end position="372"/>
    </location>
</feature>
<dbReference type="PANTHER" id="PTHR11101">
    <property type="entry name" value="PHOSPHATE TRANSPORTER"/>
    <property type="match status" value="1"/>
</dbReference>
<dbReference type="Pfam" id="PF01384">
    <property type="entry name" value="PHO4"/>
    <property type="match status" value="2"/>
</dbReference>
<comment type="similarity">
    <text evidence="6">Belongs to the inorganic phosphate transporter (PiT) (TC 2.A.20) family.</text>
</comment>
<evidence type="ECO:0000256" key="3">
    <source>
        <dbReference type="ARBA" id="ARBA00022692"/>
    </source>
</evidence>
<feature type="transmembrane region" description="Helical" evidence="6">
    <location>
        <begin position="49"/>
        <end position="68"/>
    </location>
</feature>
<keyword evidence="5 6" id="KW-0472">Membrane</keyword>
<reference evidence="7 8" key="1">
    <citation type="submission" date="2021-01" db="EMBL/GenBank/DDBJ databases">
        <title>Tumebacillus sp. strain ITR2 16S ribosomal RNA gene Genome sequencing and assembly.</title>
        <authorList>
            <person name="Kang M."/>
        </authorList>
    </citation>
    <scope>NUCLEOTIDE SEQUENCE [LARGE SCALE GENOMIC DNA]</scope>
    <source>
        <strain evidence="7 8">ITR2</strain>
    </source>
</reference>
<feature type="transmembrane region" description="Helical" evidence="6">
    <location>
        <begin position="258"/>
        <end position="275"/>
    </location>
</feature>
<keyword evidence="4 6" id="KW-1133">Transmembrane helix</keyword>
<evidence type="ECO:0000256" key="2">
    <source>
        <dbReference type="ARBA" id="ARBA00022448"/>
    </source>
</evidence>
<feature type="transmembrane region" description="Helical" evidence="6">
    <location>
        <begin position="25"/>
        <end position="44"/>
    </location>
</feature>
<name>A0ABS1JFS5_9BACL</name>
<evidence type="ECO:0000256" key="5">
    <source>
        <dbReference type="ARBA" id="ARBA00023136"/>
    </source>
</evidence>
<organism evidence="7 8">
    <name type="scientific">Tumebacillus amylolyticus</name>
    <dbReference type="NCBI Taxonomy" id="2801339"/>
    <lineage>
        <taxon>Bacteria</taxon>
        <taxon>Bacillati</taxon>
        <taxon>Bacillota</taxon>
        <taxon>Bacilli</taxon>
        <taxon>Bacillales</taxon>
        <taxon>Alicyclobacillaceae</taxon>
        <taxon>Tumebacillus</taxon>
    </lineage>
</organism>